<evidence type="ECO:0000313" key="4">
    <source>
        <dbReference type="EMBL" id="CAD7280842.1"/>
    </source>
</evidence>
<gene>
    <name evidence="4" type="ORF">NMOB1V02_LOCUS8499</name>
</gene>
<feature type="domain" description="Cyclin C-terminal" evidence="3">
    <location>
        <begin position="85"/>
        <end position="207"/>
    </location>
</feature>
<accession>A0A7R9BUP2</accession>
<feature type="region of interest" description="Disordered" evidence="2">
    <location>
        <begin position="435"/>
        <end position="454"/>
    </location>
</feature>
<dbReference type="Pfam" id="PF00134">
    <property type="entry name" value="Cyclin_N"/>
    <property type="match status" value="1"/>
</dbReference>
<dbReference type="InterPro" id="IPR006671">
    <property type="entry name" value="Cyclin_N"/>
</dbReference>
<evidence type="ECO:0000259" key="3">
    <source>
        <dbReference type="SMART" id="SM01332"/>
    </source>
</evidence>
<evidence type="ECO:0000256" key="1">
    <source>
        <dbReference type="ARBA" id="ARBA00023127"/>
    </source>
</evidence>
<dbReference type="EMBL" id="OA884473">
    <property type="protein sequence ID" value="CAD7280842.1"/>
    <property type="molecule type" value="Genomic_DNA"/>
</dbReference>
<feature type="compositionally biased region" description="Basic and acidic residues" evidence="2">
    <location>
        <begin position="435"/>
        <end position="446"/>
    </location>
</feature>
<dbReference type="PANTHER" id="PTHR10177">
    <property type="entry name" value="CYCLINS"/>
    <property type="match status" value="1"/>
</dbReference>
<dbReference type="InterPro" id="IPR004367">
    <property type="entry name" value="Cyclin_C-dom"/>
</dbReference>
<dbReference type="Proteomes" id="UP000678499">
    <property type="component" value="Unassembled WGS sequence"/>
</dbReference>
<protein>
    <recommendedName>
        <fullName evidence="3">Cyclin C-terminal domain-containing protein</fullName>
    </recommendedName>
</protein>
<dbReference type="Gene3D" id="1.10.472.10">
    <property type="entry name" value="Cyclin-like"/>
    <property type="match status" value="2"/>
</dbReference>
<dbReference type="AlphaFoldDB" id="A0A7R9BUP2"/>
<dbReference type="InterPro" id="IPR039361">
    <property type="entry name" value="Cyclin"/>
</dbReference>
<reference evidence="4" key="1">
    <citation type="submission" date="2020-11" db="EMBL/GenBank/DDBJ databases">
        <authorList>
            <person name="Tran Van P."/>
        </authorList>
    </citation>
    <scope>NUCLEOTIDE SEQUENCE</scope>
</reference>
<dbReference type="CDD" id="cd20520">
    <property type="entry name" value="CYCLIN_CCNE_rpt2"/>
    <property type="match status" value="1"/>
</dbReference>
<evidence type="ECO:0000256" key="2">
    <source>
        <dbReference type="SAM" id="MobiDB-lite"/>
    </source>
</evidence>
<organism evidence="4">
    <name type="scientific">Notodromas monacha</name>
    <dbReference type="NCBI Taxonomy" id="399045"/>
    <lineage>
        <taxon>Eukaryota</taxon>
        <taxon>Metazoa</taxon>
        <taxon>Ecdysozoa</taxon>
        <taxon>Arthropoda</taxon>
        <taxon>Crustacea</taxon>
        <taxon>Oligostraca</taxon>
        <taxon>Ostracoda</taxon>
        <taxon>Podocopa</taxon>
        <taxon>Podocopida</taxon>
        <taxon>Cypridocopina</taxon>
        <taxon>Cypridoidea</taxon>
        <taxon>Cyprididae</taxon>
        <taxon>Notodromas</taxon>
    </lineage>
</organism>
<dbReference type="EMBL" id="CAJPEX010002436">
    <property type="protein sequence ID" value="CAG0920994.1"/>
    <property type="molecule type" value="Genomic_DNA"/>
</dbReference>
<dbReference type="SUPFAM" id="SSF47954">
    <property type="entry name" value="Cyclin-like"/>
    <property type="match status" value="2"/>
</dbReference>
<dbReference type="OrthoDB" id="5590282at2759"/>
<evidence type="ECO:0000313" key="5">
    <source>
        <dbReference type="Proteomes" id="UP000678499"/>
    </source>
</evidence>
<proteinExistence type="predicted"/>
<keyword evidence="1" id="KW-0195">Cyclin</keyword>
<keyword evidence="5" id="KW-1185">Reference proteome</keyword>
<name>A0A7R9BUP2_9CRUS</name>
<sequence length="492" mass="55379">MWRGSRLAWLPSPARNYTTASRDVPKSQLQLSGATALFIAAKLEEVMPPRAQDFAYVTEGACTEDEILLHQRTMNLKLGFPLYPLTANTWLDLFLQIGTCRKGKVEELPTIPNALPSDIVELSRLIEFSLMDLRCHQFSYRHVAASAIYLPKNAEMVIRVSGLKYEDLKECITFMEPFFDVILQNGPAKCHFFENYPRKTANVLQTKNTNYNMVELSILFGTRAQVLKNNILKMVKKRACDGEVKKPTRSPGVMRFHGQVIDQKMLLKFVWALQTRGYERLDQVGIDLGFKPGEAQGILQHLASRIKKQDLRNRMDVYSVSTFPEHYDEICEMLHQEHLKRSGQSANLSSNAYAEVLDLAAKYGRFPVPKDCGGVDYKVICSYLASCLRGNPPPELSIESSSALLKATKKMQNSANNASAFRDNLVKRVEEALDKFRGDQNERPSEAEQDLLEPEPEFLDATGCVGDEVLAALAASPGLNPLRMPVEEIKLL</sequence>
<dbReference type="InterPro" id="IPR036915">
    <property type="entry name" value="Cyclin-like_sf"/>
</dbReference>
<dbReference type="Pfam" id="PF02984">
    <property type="entry name" value="Cyclin_C"/>
    <property type="match status" value="1"/>
</dbReference>
<dbReference type="SMART" id="SM01332">
    <property type="entry name" value="Cyclin_C"/>
    <property type="match status" value="1"/>
</dbReference>